<keyword evidence="2" id="KW-1185">Reference proteome</keyword>
<accession>A0ABS8JDM5</accession>
<reference evidence="1" key="1">
    <citation type="submission" date="2021-10" db="EMBL/GenBank/DDBJ databases">
        <authorList>
            <person name="Lyu M."/>
            <person name="Wang X."/>
            <person name="Meng X."/>
            <person name="Xu K."/>
        </authorList>
    </citation>
    <scope>NUCLEOTIDE SEQUENCE</scope>
    <source>
        <strain evidence="1">A6</strain>
    </source>
</reference>
<proteinExistence type="predicted"/>
<comment type="caution">
    <text evidence="1">The sequence shown here is derived from an EMBL/GenBank/DDBJ whole genome shotgun (WGS) entry which is preliminary data.</text>
</comment>
<gene>
    <name evidence="1" type="ORF">LK996_01190</name>
</gene>
<name>A0ABS8JDM5_9GAMM</name>
<dbReference type="Proteomes" id="UP001165293">
    <property type="component" value="Unassembled WGS sequence"/>
</dbReference>
<dbReference type="EMBL" id="JAJGAK010000001">
    <property type="protein sequence ID" value="MCC8361699.1"/>
    <property type="molecule type" value="Genomic_DNA"/>
</dbReference>
<evidence type="ECO:0000313" key="1">
    <source>
        <dbReference type="EMBL" id="MCC8361699.1"/>
    </source>
</evidence>
<organism evidence="1 2">
    <name type="scientific">Noviluteimonas lactosilytica</name>
    <dbReference type="NCBI Taxonomy" id="2888523"/>
    <lineage>
        <taxon>Bacteria</taxon>
        <taxon>Pseudomonadati</taxon>
        <taxon>Pseudomonadota</taxon>
        <taxon>Gammaproteobacteria</taxon>
        <taxon>Lysobacterales</taxon>
        <taxon>Lysobacteraceae</taxon>
        <taxon>Noviluteimonas</taxon>
    </lineage>
</organism>
<sequence>MAQGDFFAIGRPQWEAACKQGVRHAAVILVMACGTQRDNVTTSWSADAAFRYAGVNWHKARDAIGDLIKLGVVERLKDGKRPRYAIGRPDDDDDLIWLPNTLVTAAGKEKAPIRRLREAQDVDFMQAFVELYGLHDLPGDGGLPRSLIRSPFLKAEHICDRGLYRIYGFMEAEERVCSYSGPLARFRGQRGAERNRVWDFIYAVEEMGLLERVDYLTESDAADAELIHAVSGDDHGKAVAMAASFALEALPDGHRHAAEKFTYALPVERHMCNVAVVGVYRLVYRPHTARTTAWYSNHAAACEAKANEYLRFGGA</sequence>
<dbReference type="RefSeq" id="WP_230525352.1">
    <property type="nucleotide sequence ID" value="NZ_JAJGAK010000001.1"/>
</dbReference>
<evidence type="ECO:0000313" key="2">
    <source>
        <dbReference type="Proteomes" id="UP001165293"/>
    </source>
</evidence>
<protein>
    <submittedName>
        <fullName evidence="1">Uncharacterized protein</fullName>
    </submittedName>
</protein>